<proteinExistence type="inferred from homology"/>
<evidence type="ECO:0000313" key="3">
    <source>
        <dbReference type="EMBL" id="KAA0200089.1"/>
    </source>
</evidence>
<organism evidence="3">
    <name type="scientific">Hyalella azteca</name>
    <name type="common">Amphipod</name>
    <dbReference type="NCBI Taxonomy" id="294128"/>
    <lineage>
        <taxon>Eukaryota</taxon>
        <taxon>Metazoa</taxon>
        <taxon>Ecdysozoa</taxon>
        <taxon>Arthropoda</taxon>
        <taxon>Crustacea</taxon>
        <taxon>Multicrustacea</taxon>
        <taxon>Malacostraca</taxon>
        <taxon>Eumalacostraca</taxon>
        <taxon>Peracarida</taxon>
        <taxon>Amphipoda</taxon>
        <taxon>Senticaudata</taxon>
        <taxon>Talitrida</taxon>
        <taxon>Talitroidea</taxon>
        <taxon>Hyalellidae</taxon>
        <taxon>Hyalella</taxon>
    </lineage>
</organism>
<dbReference type="Pfam" id="PF13561">
    <property type="entry name" value="adh_short_C2"/>
    <property type="match status" value="1"/>
</dbReference>
<dbReference type="GO" id="GO:0004090">
    <property type="term" value="F:carbonyl reductase (NADPH) activity"/>
    <property type="evidence" value="ECO:0007669"/>
    <property type="project" value="TreeGrafter"/>
</dbReference>
<dbReference type="GO" id="GO:0050038">
    <property type="term" value="F:L-xylulose reductase (NADPH) activity"/>
    <property type="evidence" value="ECO:0007669"/>
    <property type="project" value="TreeGrafter"/>
</dbReference>
<dbReference type="PANTHER" id="PTHR44252:SF3">
    <property type="entry name" value="D-ERYTHRULOSE REDUCTASE-RELATED"/>
    <property type="match status" value="1"/>
</dbReference>
<gene>
    <name evidence="5" type="primary">LOC108666870</name>
    <name evidence="3" type="ORF">HAZT_HAZT002949</name>
</gene>
<dbReference type="InterPro" id="IPR051737">
    <property type="entry name" value="L-xylulose/Carbonyl_redctase"/>
</dbReference>
<reference evidence="3" key="1">
    <citation type="submission" date="2014-08" db="EMBL/GenBank/DDBJ databases">
        <authorList>
            <person name="Murali S."/>
            <person name="Richards S."/>
            <person name="Bandaranaike D."/>
            <person name="Bellair M."/>
            <person name="Blankenburg K."/>
            <person name="Chao H."/>
            <person name="Dinh H."/>
            <person name="Doddapaneni H."/>
            <person name="Dugan-Rocha S."/>
            <person name="Elkadiri S."/>
            <person name="Gnanaolivu R."/>
            <person name="Hughes D."/>
            <person name="Lee S."/>
            <person name="Li M."/>
            <person name="Ming W."/>
            <person name="Munidasa M."/>
            <person name="Muniz J."/>
            <person name="Nguyen L."/>
            <person name="Osuji N."/>
            <person name="Pu L.-L."/>
            <person name="Puazo M."/>
            <person name="Skinner E."/>
            <person name="Qu C."/>
            <person name="Quiroz J."/>
            <person name="Raj R."/>
            <person name="Weissenberger G."/>
            <person name="Xin Y."/>
            <person name="Zou X."/>
            <person name="Han Y."/>
            <person name="Worley K."/>
            <person name="Muzny D."/>
            <person name="Gibbs R."/>
        </authorList>
    </citation>
    <scope>NUCLEOTIDE SEQUENCE</scope>
    <source>
        <strain evidence="3">HAZT.00-mixed</strain>
        <tissue evidence="3">Whole organism</tissue>
    </source>
</reference>
<dbReference type="AlphaFoldDB" id="A0A6A0H565"/>
<keyword evidence="2" id="KW-0521">NADP</keyword>
<dbReference type="FunFam" id="3.40.50.720:FF:000084">
    <property type="entry name" value="Short-chain dehydrogenase reductase"/>
    <property type="match status" value="1"/>
</dbReference>
<evidence type="ECO:0000256" key="2">
    <source>
        <dbReference type="ARBA" id="ARBA00022857"/>
    </source>
</evidence>
<evidence type="ECO:0000256" key="1">
    <source>
        <dbReference type="ARBA" id="ARBA00006484"/>
    </source>
</evidence>
<dbReference type="Proteomes" id="UP000711488">
    <property type="component" value="Unassembled WGS sequence"/>
</dbReference>
<reference evidence="3" key="2">
    <citation type="journal article" date="2018" name="Environ. Sci. Technol.">
        <title>The Toxicogenome of Hyalella azteca: A Model for Sediment Ecotoxicology and Evolutionary Toxicology.</title>
        <authorList>
            <person name="Poynton H.C."/>
            <person name="Hasenbein S."/>
            <person name="Benoit J.B."/>
            <person name="Sepulveda M.S."/>
            <person name="Poelchau M.F."/>
            <person name="Hughes D.S.T."/>
            <person name="Murali S.C."/>
            <person name="Chen S."/>
            <person name="Glastad K.M."/>
            <person name="Goodisman M.A.D."/>
            <person name="Werren J.H."/>
            <person name="Vineis J.H."/>
            <person name="Bowen J.L."/>
            <person name="Friedrich M."/>
            <person name="Jones J."/>
            <person name="Robertson H.M."/>
            <person name="Feyereisen R."/>
            <person name="Mechler-Hickson A."/>
            <person name="Mathers N."/>
            <person name="Lee C.E."/>
            <person name="Colbourne J.K."/>
            <person name="Biales A."/>
            <person name="Johnston J.S."/>
            <person name="Wellborn G.A."/>
            <person name="Rosendale A.J."/>
            <person name="Cridge A.G."/>
            <person name="Munoz-Torres M.C."/>
            <person name="Bain P.A."/>
            <person name="Manny A.R."/>
            <person name="Major K.M."/>
            <person name="Lambert F.N."/>
            <person name="Vulpe C.D."/>
            <person name="Tuck P."/>
            <person name="Blalock B.J."/>
            <person name="Lin Y.Y."/>
            <person name="Smith M.E."/>
            <person name="Ochoa-Acuna H."/>
            <person name="Chen M.M."/>
            <person name="Childers C.P."/>
            <person name="Qu J."/>
            <person name="Dugan S."/>
            <person name="Lee S.L."/>
            <person name="Chao H."/>
            <person name="Dinh H."/>
            <person name="Han Y."/>
            <person name="Doddapaneni H."/>
            <person name="Worley K.C."/>
            <person name="Muzny D.M."/>
            <person name="Gibbs R.A."/>
            <person name="Richards S."/>
        </authorList>
    </citation>
    <scope>NUCLEOTIDE SEQUENCE</scope>
    <source>
        <strain evidence="3">HAZT.00-mixed</strain>
        <tissue evidence="3">Whole organism</tissue>
    </source>
</reference>
<dbReference type="GO" id="GO:0006006">
    <property type="term" value="P:glucose metabolic process"/>
    <property type="evidence" value="ECO:0007669"/>
    <property type="project" value="TreeGrafter"/>
</dbReference>
<name>A0A6A0H565_HYAAZ</name>
<dbReference type="RefSeq" id="XP_018009297.1">
    <property type="nucleotide sequence ID" value="XM_018153808.2"/>
</dbReference>
<dbReference type="PRINTS" id="PR00080">
    <property type="entry name" value="SDRFAMILY"/>
</dbReference>
<dbReference type="InterPro" id="IPR036291">
    <property type="entry name" value="NAD(P)-bd_dom_sf"/>
</dbReference>
<dbReference type="KEGG" id="hazt:108666870"/>
<dbReference type="EMBL" id="JQDR03006532">
    <property type="protein sequence ID" value="KAA0200089.1"/>
    <property type="molecule type" value="Genomic_DNA"/>
</dbReference>
<reference evidence="5" key="4">
    <citation type="submission" date="2025-04" db="UniProtKB">
        <authorList>
            <consortium name="RefSeq"/>
        </authorList>
    </citation>
    <scope>IDENTIFICATION</scope>
    <source>
        <tissue evidence="5">Whole organism</tissue>
    </source>
</reference>
<accession>A0A6A0H565</accession>
<protein>
    <submittedName>
        <fullName evidence="5">Carbonyl reductase [NADPH] 2-like</fullName>
    </submittedName>
</protein>
<dbReference type="OrthoDB" id="1393670at2759"/>
<dbReference type="GO" id="GO:0005997">
    <property type="term" value="P:xylulose metabolic process"/>
    <property type="evidence" value="ECO:0007669"/>
    <property type="project" value="TreeGrafter"/>
</dbReference>
<sequence length="253" mass="27549">MDFSGKRALVTGAGAGIGRQTALHLSKLGAEVFALSRTKSKLETLQQEDPKIKIIAVDVSDWDATRKAVLEITPIQLLVNNAATDNDEQFLATTQETMNHMFNVNVMAAVNISQVVVEDLIKRKMKGNIVMVSSEAGLVGFSDGFAYNMSKAALDNCVKSMAIELSPLGIRINSVNPGLVLTDSGKIWVERNEKKAQEIKLRTPMRRFSEISDVTNVIAFLLSDNSTMVNGHNLPVEGGWLCGTNFLADGHEN</sequence>
<dbReference type="OMA" id="AVATPMW"/>
<reference evidence="3" key="3">
    <citation type="submission" date="2019-06" db="EMBL/GenBank/DDBJ databases">
        <authorList>
            <person name="Poynton C."/>
            <person name="Hasenbein S."/>
            <person name="Benoit J.B."/>
            <person name="Sepulveda M.S."/>
            <person name="Poelchau M.F."/>
            <person name="Murali S.C."/>
            <person name="Chen S."/>
            <person name="Glastad K.M."/>
            <person name="Werren J.H."/>
            <person name="Vineis J.H."/>
            <person name="Bowen J.L."/>
            <person name="Friedrich M."/>
            <person name="Jones J."/>
            <person name="Robertson H.M."/>
            <person name="Feyereisen R."/>
            <person name="Mechler-Hickson A."/>
            <person name="Mathers N."/>
            <person name="Lee C.E."/>
            <person name="Colbourne J.K."/>
            <person name="Biales A."/>
            <person name="Johnston J.S."/>
            <person name="Wellborn G.A."/>
            <person name="Rosendale A.J."/>
            <person name="Cridge A.G."/>
            <person name="Munoz-Torres M.C."/>
            <person name="Bain P.A."/>
            <person name="Manny A.R."/>
            <person name="Major K.M."/>
            <person name="Lambert F.N."/>
            <person name="Vulpe C.D."/>
            <person name="Tuck P."/>
            <person name="Blalock B.J."/>
            <person name="Lin Y.-Y."/>
            <person name="Smith M.E."/>
            <person name="Ochoa-Acuna H."/>
            <person name="Chen M.-J.M."/>
            <person name="Childers C.P."/>
            <person name="Qu J."/>
            <person name="Dugan S."/>
            <person name="Lee S.L."/>
            <person name="Chao H."/>
            <person name="Dinh H."/>
            <person name="Han Y."/>
            <person name="Doddapaneni H."/>
            <person name="Worley K.C."/>
            <person name="Muzny D.M."/>
            <person name="Gibbs R.A."/>
            <person name="Richards S."/>
        </authorList>
    </citation>
    <scope>NUCLEOTIDE SEQUENCE</scope>
    <source>
        <strain evidence="3">HAZT.00-mixed</strain>
        <tissue evidence="3">Whole organism</tissue>
    </source>
</reference>
<keyword evidence="4" id="KW-1185">Reference proteome</keyword>
<comment type="similarity">
    <text evidence="1">Belongs to the short-chain dehydrogenases/reductases (SDR) family.</text>
</comment>
<dbReference type="PANTHER" id="PTHR44252">
    <property type="entry name" value="D-ERYTHRULOSE REDUCTASE"/>
    <property type="match status" value="1"/>
</dbReference>
<dbReference type="GeneID" id="108666870"/>
<dbReference type="PRINTS" id="PR00081">
    <property type="entry name" value="GDHRDH"/>
</dbReference>
<dbReference type="Gene3D" id="3.40.50.720">
    <property type="entry name" value="NAD(P)-binding Rossmann-like Domain"/>
    <property type="match status" value="1"/>
</dbReference>
<dbReference type="SUPFAM" id="SSF51735">
    <property type="entry name" value="NAD(P)-binding Rossmann-fold domains"/>
    <property type="match status" value="1"/>
</dbReference>
<dbReference type="Proteomes" id="UP000694843">
    <property type="component" value="Unplaced"/>
</dbReference>
<evidence type="ECO:0000313" key="5">
    <source>
        <dbReference type="RefSeq" id="XP_018009297.1"/>
    </source>
</evidence>
<dbReference type="InterPro" id="IPR002347">
    <property type="entry name" value="SDR_fam"/>
</dbReference>
<evidence type="ECO:0000313" key="4">
    <source>
        <dbReference type="Proteomes" id="UP000694843"/>
    </source>
</evidence>